<dbReference type="RefSeq" id="WP_260221795.1">
    <property type="nucleotide sequence ID" value="NZ_JAJAGO010000021.1"/>
</dbReference>
<evidence type="ECO:0000313" key="3">
    <source>
        <dbReference type="Proteomes" id="UP001156389"/>
    </source>
</evidence>
<evidence type="ECO:0008006" key="4">
    <source>
        <dbReference type="Google" id="ProtNLM"/>
    </source>
</evidence>
<dbReference type="PROSITE" id="PS51257">
    <property type="entry name" value="PROKAR_LIPOPROTEIN"/>
    <property type="match status" value="1"/>
</dbReference>
<gene>
    <name evidence="2" type="ORF">LHJ74_31890</name>
</gene>
<organism evidence="2 3">
    <name type="scientific">Streptomyces gossypii</name>
    <dbReference type="NCBI Taxonomy" id="2883101"/>
    <lineage>
        <taxon>Bacteria</taxon>
        <taxon>Bacillati</taxon>
        <taxon>Actinomycetota</taxon>
        <taxon>Actinomycetes</taxon>
        <taxon>Kitasatosporales</taxon>
        <taxon>Streptomycetaceae</taxon>
        <taxon>Streptomyces</taxon>
    </lineage>
</organism>
<dbReference type="EMBL" id="JAJAGO010000021">
    <property type="protein sequence ID" value="MCT2594457.1"/>
    <property type="molecule type" value="Genomic_DNA"/>
</dbReference>
<accession>A0ABT2K2R5</accession>
<feature type="region of interest" description="Disordered" evidence="1">
    <location>
        <begin position="98"/>
        <end position="134"/>
    </location>
</feature>
<protein>
    <recommendedName>
        <fullName evidence="4">Lipoprotein</fullName>
    </recommendedName>
</protein>
<evidence type="ECO:0000256" key="1">
    <source>
        <dbReference type="SAM" id="MobiDB-lite"/>
    </source>
</evidence>
<name>A0ABT2K2R5_9ACTN</name>
<reference evidence="2 3" key="1">
    <citation type="submission" date="2021-10" db="EMBL/GenBank/DDBJ databases">
        <title>Streptomyces gossypii sp. nov., isolated from soil collected from cotton field.</title>
        <authorList>
            <person name="Ge X."/>
            <person name="Chen X."/>
            <person name="Liu W."/>
        </authorList>
    </citation>
    <scope>NUCLEOTIDE SEQUENCE [LARGE SCALE GENOMIC DNA]</scope>
    <source>
        <strain evidence="2 3">N2-109</strain>
    </source>
</reference>
<proteinExistence type="predicted"/>
<sequence length="199" mass="20192">MSARRRRLTALAVGAITVGTAISGCGIRSTPVPVDAGAAPSRVACVVPGSDTVAVPDGATVRVYLVCGSRVAPVERTVQLPENRMAFARALLDELQEHPGGDEESAGFESAVPRDLEVAPGEDDDPEGTLRLNTPLDDLPSFALAQLVCSYTESGASGDDGSVIIGGPAGPEAKPLQRFACGTALRGSPEAAATAGTPV</sequence>
<comment type="caution">
    <text evidence="2">The sequence shown here is derived from an EMBL/GenBank/DDBJ whole genome shotgun (WGS) entry which is preliminary data.</text>
</comment>
<dbReference type="Proteomes" id="UP001156389">
    <property type="component" value="Unassembled WGS sequence"/>
</dbReference>
<evidence type="ECO:0000313" key="2">
    <source>
        <dbReference type="EMBL" id="MCT2594457.1"/>
    </source>
</evidence>
<keyword evidence="3" id="KW-1185">Reference proteome</keyword>